<dbReference type="Pfam" id="PF00561">
    <property type="entry name" value="Abhydrolase_1"/>
    <property type="match status" value="1"/>
</dbReference>
<dbReference type="RefSeq" id="WP_092472087.1">
    <property type="nucleotide sequence ID" value="NZ_FOOX01000010.1"/>
</dbReference>
<proteinExistence type="predicted"/>
<gene>
    <name evidence="2" type="ORF">SAMN05660649_02893</name>
</gene>
<evidence type="ECO:0000313" key="3">
    <source>
        <dbReference type="Proteomes" id="UP000199337"/>
    </source>
</evidence>
<dbReference type="PANTHER" id="PTHR42886">
    <property type="entry name" value="RE40534P-RELATED"/>
    <property type="match status" value="1"/>
</dbReference>
<dbReference type="InterPro" id="IPR000073">
    <property type="entry name" value="AB_hydrolase_1"/>
</dbReference>
<evidence type="ECO:0000313" key="2">
    <source>
        <dbReference type="EMBL" id="SFG84062.1"/>
    </source>
</evidence>
<organism evidence="2 3">
    <name type="scientific">Desulfotruncus arcticus DSM 17038</name>
    <dbReference type="NCBI Taxonomy" id="1121424"/>
    <lineage>
        <taxon>Bacteria</taxon>
        <taxon>Bacillati</taxon>
        <taxon>Bacillota</taxon>
        <taxon>Clostridia</taxon>
        <taxon>Eubacteriales</taxon>
        <taxon>Desulfallaceae</taxon>
        <taxon>Desulfotruncus</taxon>
    </lineage>
</organism>
<dbReference type="Gene3D" id="3.40.50.1820">
    <property type="entry name" value="alpha/beta hydrolase"/>
    <property type="match status" value="1"/>
</dbReference>
<dbReference type="Proteomes" id="UP000199337">
    <property type="component" value="Unassembled WGS sequence"/>
</dbReference>
<dbReference type="AlphaFoldDB" id="A0A1I2V4B8"/>
<keyword evidence="3" id="KW-1185">Reference proteome</keyword>
<sequence length="266" mass="29430">MDGTIVMIHGMMGGSWCWDNYRGYFEGLGYKCTTPVLRFHHHGPGEKPDPRLATTGLLEYASDLEMEIRKLNSPPIIMGHSMGGLLAQILGSRIQAKALVLLTPAAPSGIIGINYSVLKSFSGLISSFKFWKKTFRISYQGALYAMLHLTPGEDSKKIYERLVYESGLVAYQIGFWFLDSARASAVDHTKVHCPVLVIAGQEDRITPASIVNKIACKYAPNSTYKVFENHAHWVLGEPGWQEIAGYIDAWLKSALFNGNHFASGNS</sequence>
<dbReference type="PANTHER" id="PTHR42886:SF29">
    <property type="entry name" value="PUMMELIG, ISOFORM A"/>
    <property type="match status" value="1"/>
</dbReference>
<feature type="domain" description="AB hydrolase-1" evidence="1">
    <location>
        <begin position="4"/>
        <end position="235"/>
    </location>
</feature>
<dbReference type="SUPFAM" id="SSF53474">
    <property type="entry name" value="alpha/beta-Hydrolases"/>
    <property type="match status" value="1"/>
</dbReference>
<dbReference type="InterPro" id="IPR029058">
    <property type="entry name" value="AB_hydrolase_fold"/>
</dbReference>
<reference evidence="3" key="1">
    <citation type="submission" date="2016-10" db="EMBL/GenBank/DDBJ databases">
        <authorList>
            <person name="Varghese N."/>
            <person name="Submissions S."/>
        </authorList>
    </citation>
    <scope>NUCLEOTIDE SEQUENCE [LARGE SCALE GENOMIC DNA]</scope>
    <source>
        <strain evidence="3">DSM 17038</strain>
    </source>
</reference>
<protein>
    <submittedName>
        <fullName evidence="2">Pimeloyl-ACP methyl ester carboxylesterase</fullName>
    </submittedName>
</protein>
<dbReference type="STRING" id="341036.SAMN05660649_02893"/>
<dbReference type="OrthoDB" id="9775557at2"/>
<name>A0A1I2V4B8_9FIRM</name>
<evidence type="ECO:0000259" key="1">
    <source>
        <dbReference type="Pfam" id="PF00561"/>
    </source>
</evidence>
<dbReference type="EMBL" id="FOOX01000010">
    <property type="protein sequence ID" value="SFG84062.1"/>
    <property type="molecule type" value="Genomic_DNA"/>
</dbReference>
<accession>A0A1I2V4B8</accession>